<dbReference type="CDD" id="cd00302">
    <property type="entry name" value="cytochrome_P450"/>
    <property type="match status" value="1"/>
</dbReference>
<dbReference type="GO" id="GO:0004497">
    <property type="term" value="F:monooxygenase activity"/>
    <property type="evidence" value="ECO:0007669"/>
    <property type="project" value="UniProtKB-KW"/>
</dbReference>
<reference evidence="6" key="1">
    <citation type="submission" date="2020-10" db="EMBL/GenBank/DDBJ databases">
        <title>Unveiling of a novel bifunctional photoreceptor, Dualchrome1, isolated from a cosmopolitan green alga.</title>
        <authorList>
            <person name="Suzuki S."/>
            <person name="Kawachi M."/>
        </authorList>
    </citation>
    <scope>NUCLEOTIDE SEQUENCE</scope>
    <source>
        <strain evidence="6">NIES 2893</strain>
    </source>
</reference>
<evidence type="ECO:0000256" key="2">
    <source>
        <dbReference type="ARBA" id="ARBA00010617"/>
    </source>
</evidence>
<sequence>MNGVSAPAPELPGEDEVDEVVDDVHARGQLQHGQGSRRRPMSNQGNVKVTQQTPMMMYFGKSYIAQAALVGFWSAVAVAFLARAFLGKAEKQRQADETAFGTTFVVVTVTTFARLQRRRRERSLSQQKKLPAEIPSSLLAAAPWGNIRGLLKVVIEWLRRRDGVARLQPPLGKPFILVNQREALRSILVTHTNDFTKDHAFGVIETFRKTRLSDGRPAWAPVHKLASSFARKGADKASIKLEESLARFIRRTLNASSSAGTVDLAAGLRDMYWGVTLHLVLGANPTYPHFAGSNGIYAQAWHAVIRMIESPLVNAIHLWQYLPTPGNLFYRYACARLRRRVHAIVRADGDPAPGFTIARALQLDSTLNDADRLEIAMEFLFTGTVSVTSMALMLLWHLACEPEHQARARQSIGEGLGTLRAPTLEEAGRNSFPHLERCLKESLHGRHIPAGSDVAANAWLVHHDPSVWPNPDAFDPSRFESGRESEFASGAYMPFSLGRRGCPGQPATYSIVKFLVAGILARVELTAPSPDPPEFMPSLILPNTPAYVNVCMSALTTK</sequence>
<organism evidence="6 7">
    <name type="scientific">Pycnococcus provasolii</name>
    <dbReference type="NCBI Taxonomy" id="41880"/>
    <lineage>
        <taxon>Eukaryota</taxon>
        <taxon>Viridiplantae</taxon>
        <taxon>Chlorophyta</taxon>
        <taxon>Pseudoscourfieldiophyceae</taxon>
        <taxon>Pseudoscourfieldiales</taxon>
        <taxon>Pycnococcaceae</taxon>
        <taxon>Pycnococcus</taxon>
    </lineage>
</organism>
<keyword evidence="4" id="KW-0503">Monooxygenase</keyword>
<evidence type="ECO:0000256" key="4">
    <source>
        <dbReference type="RuleBase" id="RU000461"/>
    </source>
</evidence>
<feature type="binding site" description="axial binding residue" evidence="3">
    <location>
        <position position="502"/>
    </location>
    <ligand>
        <name>heme</name>
        <dbReference type="ChEBI" id="CHEBI:30413"/>
    </ligand>
    <ligandPart>
        <name>Fe</name>
        <dbReference type="ChEBI" id="CHEBI:18248"/>
    </ligandPart>
</feature>
<dbReference type="GO" id="GO:0005506">
    <property type="term" value="F:iron ion binding"/>
    <property type="evidence" value="ECO:0007669"/>
    <property type="project" value="InterPro"/>
</dbReference>
<dbReference type="EMBL" id="BNJQ01000042">
    <property type="protein sequence ID" value="GHP12436.1"/>
    <property type="molecule type" value="Genomic_DNA"/>
</dbReference>
<dbReference type="Proteomes" id="UP000660262">
    <property type="component" value="Unassembled WGS sequence"/>
</dbReference>
<name>A0A830HYA2_9CHLO</name>
<dbReference type="GO" id="GO:0020037">
    <property type="term" value="F:heme binding"/>
    <property type="evidence" value="ECO:0007669"/>
    <property type="project" value="InterPro"/>
</dbReference>
<keyword evidence="4" id="KW-0560">Oxidoreductase</keyword>
<protein>
    <submittedName>
        <fullName evidence="6">Cytochrome P450</fullName>
    </submittedName>
</protein>
<comment type="caution">
    <text evidence="6">The sequence shown here is derived from an EMBL/GenBank/DDBJ whole genome shotgun (WGS) entry which is preliminary data.</text>
</comment>
<dbReference type="InterPro" id="IPR017972">
    <property type="entry name" value="Cyt_P450_CS"/>
</dbReference>
<evidence type="ECO:0000256" key="1">
    <source>
        <dbReference type="ARBA" id="ARBA00001971"/>
    </source>
</evidence>
<dbReference type="AlphaFoldDB" id="A0A830HYA2"/>
<dbReference type="PANTHER" id="PTHR24305">
    <property type="entry name" value="CYTOCHROME P450"/>
    <property type="match status" value="1"/>
</dbReference>
<dbReference type="InterPro" id="IPR001128">
    <property type="entry name" value="Cyt_P450"/>
</dbReference>
<evidence type="ECO:0000313" key="7">
    <source>
        <dbReference type="Proteomes" id="UP000660262"/>
    </source>
</evidence>
<dbReference type="InterPro" id="IPR050121">
    <property type="entry name" value="Cytochrome_P450_monoxygenase"/>
</dbReference>
<dbReference type="GO" id="GO:0016705">
    <property type="term" value="F:oxidoreductase activity, acting on paired donors, with incorporation or reduction of molecular oxygen"/>
    <property type="evidence" value="ECO:0007669"/>
    <property type="project" value="InterPro"/>
</dbReference>
<dbReference type="PANTHER" id="PTHR24305:SF166">
    <property type="entry name" value="CYTOCHROME P450 12A4, MITOCHONDRIAL-RELATED"/>
    <property type="match status" value="1"/>
</dbReference>
<keyword evidence="5" id="KW-0812">Transmembrane</keyword>
<feature type="transmembrane region" description="Helical" evidence="5">
    <location>
        <begin position="98"/>
        <end position="115"/>
    </location>
</feature>
<comment type="cofactor">
    <cofactor evidence="1 3">
        <name>heme</name>
        <dbReference type="ChEBI" id="CHEBI:30413"/>
    </cofactor>
</comment>
<dbReference type="Pfam" id="PF00067">
    <property type="entry name" value="p450"/>
    <property type="match status" value="1"/>
</dbReference>
<dbReference type="SUPFAM" id="SSF48264">
    <property type="entry name" value="Cytochrome P450"/>
    <property type="match status" value="1"/>
</dbReference>
<keyword evidence="5" id="KW-0472">Membrane</keyword>
<comment type="similarity">
    <text evidence="2 4">Belongs to the cytochrome P450 family.</text>
</comment>
<keyword evidence="3 4" id="KW-0479">Metal-binding</keyword>
<evidence type="ECO:0000256" key="5">
    <source>
        <dbReference type="SAM" id="Phobius"/>
    </source>
</evidence>
<keyword evidence="7" id="KW-1185">Reference proteome</keyword>
<gene>
    <name evidence="6" type="ORF">PPROV_001116400</name>
</gene>
<evidence type="ECO:0000313" key="6">
    <source>
        <dbReference type="EMBL" id="GHP12436.1"/>
    </source>
</evidence>
<accession>A0A830HYA2</accession>
<keyword evidence="3 4" id="KW-0408">Iron</keyword>
<dbReference type="InterPro" id="IPR036396">
    <property type="entry name" value="Cyt_P450_sf"/>
</dbReference>
<dbReference type="PROSITE" id="PS00086">
    <property type="entry name" value="CYTOCHROME_P450"/>
    <property type="match status" value="1"/>
</dbReference>
<dbReference type="InterPro" id="IPR002401">
    <property type="entry name" value="Cyt_P450_E_grp-I"/>
</dbReference>
<keyword evidence="5" id="KW-1133">Transmembrane helix</keyword>
<feature type="transmembrane region" description="Helical" evidence="5">
    <location>
        <begin position="63"/>
        <end position="86"/>
    </location>
</feature>
<keyword evidence="3 4" id="KW-0349">Heme</keyword>
<dbReference type="PRINTS" id="PR00463">
    <property type="entry name" value="EP450I"/>
</dbReference>
<dbReference type="OrthoDB" id="2789670at2759"/>
<evidence type="ECO:0000256" key="3">
    <source>
        <dbReference type="PIRSR" id="PIRSR602401-1"/>
    </source>
</evidence>
<dbReference type="Gene3D" id="1.10.630.10">
    <property type="entry name" value="Cytochrome P450"/>
    <property type="match status" value="1"/>
</dbReference>
<proteinExistence type="inferred from homology"/>